<dbReference type="PROSITE" id="PS00463">
    <property type="entry name" value="ZN2_CY6_FUNGAL_1"/>
    <property type="match status" value="1"/>
</dbReference>
<evidence type="ECO:0000256" key="6">
    <source>
        <dbReference type="SAM" id="MobiDB-lite"/>
    </source>
</evidence>
<dbReference type="PRINTS" id="PR00755">
    <property type="entry name" value="AFLATOXINBRP"/>
</dbReference>
<dbReference type="PANTHER" id="PTHR47338">
    <property type="entry name" value="ZN(II)2CYS6 TRANSCRIPTION FACTOR (EUROFUNG)-RELATED"/>
    <property type="match status" value="1"/>
</dbReference>
<dbReference type="InterPro" id="IPR050815">
    <property type="entry name" value="TF_fung"/>
</dbReference>
<evidence type="ECO:0000313" key="8">
    <source>
        <dbReference type="EMBL" id="KAF4962168.1"/>
    </source>
</evidence>
<evidence type="ECO:0000256" key="2">
    <source>
        <dbReference type="ARBA" id="ARBA00022723"/>
    </source>
</evidence>
<dbReference type="AlphaFoldDB" id="A0A8H4TQH6"/>
<evidence type="ECO:0000256" key="4">
    <source>
        <dbReference type="ARBA" id="ARBA00023163"/>
    </source>
</evidence>
<dbReference type="SMART" id="SM00066">
    <property type="entry name" value="GAL4"/>
    <property type="match status" value="1"/>
</dbReference>
<evidence type="ECO:0000256" key="1">
    <source>
        <dbReference type="ARBA" id="ARBA00004123"/>
    </source>
</evidence>
<dbReference type="GO" id="GO:0000981">
    <property type="term" value="F:DNA-binding transcription factor activity, RNA polymerase II-specific"/>
    <property type="evidence" value="ECO:0007669"/>
    <property type="project" value="InterPro"/>
</dbReference>
<dbReference type="EMBL" id="JABEXW010000564">
    <property type="protein sequence ID" value="KAF4962168.1"/>
    <property type="molecule type" value="Genomic_DNA"/>
</dbReference>
<keyword evidence="9" id="KW-1185">Reference proteome</keyword>
<comment type="caution">
    <text evidence="8">The sequence shown here is derived from an EMBL/GenBank/DDBJ whole genome shotgun (WGS) entry which is preliminary data.</text>
</comment>
<keyword evidence="4" id="KW-0804">Transcription</keyword>
<feature type="domain" description="Zn(2)-C6 fungal-type" evidence="7">
    <location>
        <begin position="12"/>
        <end position="42"/>
    </location>
</feature>
<dbReference type="CDD" id="cd12148">
    <property type="entry name" value="fungal_TF_MHR"/>
    <property type="match status" value="1"/>
</dbReference>
<dbReference type="SUPFAM" id="SSF57701">
    <property type="entry name" value="Zn2/Cys6 DNA-binding domain"/>
    <property type="match status" value="1"/>
</dbReference>
<proteinExistence type="predicted"/>
<evidence type="ECO:0000256" key="5">
    <source>
        <dbReference type="ARBA" id="ARBA00023242"/>
    </source>
</evidence>
<comment type="subcellular location">
    <subcellularLocation>
        <location evidence="1">Nucleus</location>
    </subcellularLocation>
</comment>
<dbReference type="Proteomes" id="UP000622797">
    <property type="component" value="Unassembled WGS sequence"/>
</dbReference>
<keyword evidence="2" id="KW-0479">Metal-binding</keyword>
<dbReference type="Gene3D" id="4.10.240.10">
    <property type="entry name" value="Zn(2)-C6 fungal-type DNA-binding domain"/>
    <property type="match status" value="1"/>
</dbReference>
<evidence type="ECO:0000256" key="3">
    <source>
        <dbReference type="ARBA" id="ARBA00023015"/>
    </source>
</evidence>
<keyword evidence="5" id="KW-0539">Nucleus</keyword>
<accession>A0A8H4TQH6</accession>
<gene>
    <name evidence="8" type="ORF">FSARC_9742</name>
</gene>
<protein>
    <recommendedName>
        <fullName evidence="7">Zn(2)-C6 fungal-type domain-containing protein</fullName>
    </recommendedName>
</protein>
<dbReference type="PROSITE" id="PS50048">
    <property type="entry name" value="ZN2_CY6_FUNGAL_2"/>
    <property type="match status" value="1"/>
</dbReference>
<reference evidence="8" key="2">
    <citation type="submission" date="2020-05" db="EMBL/GenBank/DDBJ databases">
        <authorList>
            <person name="Kim H.-S."/>
            <person name="Proctor R.H."/>
            <person name="Brown D.W."/>
        </authorList>
    </citation>
    <scope>NUCLEOTIDE SEQUENCE</scope>
    <source>
        <strain evidence="8">NRRL 20472</strain>
    </source>
</reference>
<dbReference type="InterPro" id="IPR001138">
    <property type="entry name" value="Zn2Cys6_DnaBD"/>
</dbReference>
<dbReference type="Pfam" id="PF00172">
    <property type="entry name" value="Zn_clus"/>
    <property type="match status" value="1"/>
</dbReference>
<evidence type="ECO:0000259" key="7">
    <source>
        <dbReference type="PROSITE" id="PS50048"/>
    </source>
</evidence>
<dbReference type="CDD" id="cd00067">
    <property type="entry name" value="GAL4"/>
    <property type="match status" value="1"/>
</dbReference>
<reference evidence="8" key="1">
    <citation type="journal article" date="2020" name="BMC Genomics">
        <title>Correction to: Identification and distribution of gene clusters required for synthesis of sphingolipid metabolism inhibitors in diverse species of the filamentous fungus Fusarium.</title>
        <authorList>
            <person name="Kim H.S."/>
            <person name="Lohmar J.M."/>
            <person name="Busman M."/>
            <person name="Brown D.W."/>
            <person name="Naumann T.A."/>
            <person name="Divon H.H."/>
            <person name="Lysoe E."/>
            <person name="Uhlig S."/>
            <person name="Proctor R.H."/>
        </authorList>
    </citation>
    <scope>NUCLEOTIDE SEQUENCE</scope>
    <source>
        <strain evidence="8">NRRL 20472</strain>
    </source>
</reference>
<name>A0A8H4TQH6_9HYPO</name>
<dbReference type="InterPro" id="IPR036864">
    <property type="entry name" value="Zn2-C6_fun-type_DNA-bd_sf"/>
</dbReference>
<evidence type="ECO:0000313" key="9">
    <source>
        <dbReference type="Proteomes" id="UP000622797"/>
    </source>
</evidence>
<feature type="region of interest" description="Disordered" evidence="6">
    <location>
        <begin position="504"/>
        <end position="523"/>
    </location>
</feature>
<sequence length="556" mass="63642">MERRSVPRLRQACEGCRQKKTKCSGEKPMCSFCERLGQTCTYLERERDRRTGGMRRKLSPENSDPSPELLYHLVKVYREHLYFQPLPLFDVDRIHGSLQSFPSFLRWAFLAIALRFIEHPIYGGRTTQANKCYIASRNAVMQLALDGVRKVEMACVQEHASHGQDFNDPDSSRCHWSIKTLEAAFSSHPGAQVYGVDPPNCPPSPARPPPLSTVAGTQEHPNLFDSNEVNGRDYGINAYCLQRVQIWGEIVSYMESIRTGKVDSSSLASHNQLTMRMYEVESKLSYQHLFRKVSFQHRRLPELSANREYWTPWLLMQMSYHAAQAALNHPFIHLVALRGSQGVSQSRSFLQETLDRALFHSSWVFRFIHICEKLEFDITDPLIGQIVAATATIPWLFQFVRDEAISSRARQDFETCERALSRISAYWPHIAQMCQTLRELQSTIKQRDDDTKVDNSTVQFSPDAVWRLLSPHATAVSHPSVCYHSSPGHSVSTATLQITTTIVHPATEDESSQPPKETGVDAHDGQMDWEDFFDKPYLTNMLWESLVADYSWLPFH</sequence>
<dbReference type="GO" id="GO:0008270">
    <property type="term" value="F:zinc ion binding"/>
    <property type="evidence" value="ECO:0007669"/>
    <property type="project" value="InterPro"/>
</dbReference>
<organism evidence="8 9">
    <name type="scientific">Fusarium sarcochroum</name>
    <dbReference type="NCBI Taxonomy" id="1208366"/>
    <lineage>
        <taxon>Eukaryota</taxon>
        <taxon>Fungi</taxon>
        <taxon>Dikarya</taxon>
        <taxon>Ascomycota</taxon>
        <taxon>Pezizomycotina</taxon>
        <taxon>Sordariomycetes</taxon>
        <taxon>Hypocreomycetidae</taxon>
        <taxon>Hypocreales</taxon>
        <taxon>Nectriaceae</taxon>
        <taxon>Fusarium</taxon>
        <taxon>Fusarium lateritium species complex</taxon>
    </lineage>
</organism>
<dbReference type="GO" id="GO:0005634">
    <property type="term" value="C:nucleus"/>
    <property type="evidence" value="ECO:0007669"/>
    <property type="project" value="UniProtKB-SubCell"/>
</dbReference>
<dbReference type="PANTHER" id="PTHR47338:SF9">
    <property type="entry name" value="ZN(II)2CYS6 TRANSCRIPTION FACTOR (EUROFUNG)"/>
    <property type="match status" value="1"/>
</dbReference>
<keyword evidence="3" id="KW-0805">Transcription regulation</keyword>
<dbReference type="OrthoDB" id="5098648at2759"/>